<evidence type="ECO:0000256" key="7">
    <source>
        <dbReference type="ARBA" id="ARBA00022842"/>
    </source>
</evidence>
<dbReference type="PIRSF" id="PIRSF015589">
    <property type="entry name" value="PP_kinase"/>
    <property type="match status" value="1"/>
</dbReference>
<dbReference type="Pfam" id="PF13090">
    <property type="entry name" value="PP_kinase_C"/>
    <property type="match status" value="1"/>
</dbReference>
<dbReference type="Gene3D" id="1.20.58.310">
    <property type="entry name" value="Polyphosphate kinase N-terminal domain"/>
    <property type="match status" value="1"/>
</dbReference>
<dbReference type="InterPro" id="IPR024953">
    <property type="entry name" value="PP_kinase_middle"/>
</dbReference>
<feature type="binding site" evidence="8">
    <location>
        <position position="412"/>
    </location>
    <ligand>
        <name>Mg(2+)</name>
        <dbReference type="ChEBI" id="CHEBI:18420"/>
    </ligand>
</feature>
<dbReference type="NCBIfam" id="NF003918">
    <property type="entry name" value="PRK05443.1-2"/>
    <property type="match status" value="1"/>
</dbReference>
<comment type="catalytic activity">
    <reaction evidence="8 9">
        <text>[phosphate](n) + ATP = [phosphate](n+1) + ADP</text>
        <dbReference type="Rhea" id="RHEA:19573"/>
        <dbReference type="Rhea" id="RHEA-COMP:9859"/>
        <dbReference type="Rhea" id="RHEA-COMP:14280"/>
        <dbReference type="ChEBI" id="CHEBI:16838"/>
        <dbReference type="ChEBI" id="CHEBI:30616"/>
        <dbReference type="ChEBI" id="CHEBI:456216"/>
        <dbReference type="EC" id="2.7.4.1"/>
    </reaction>
</comment>
<dbReference type="InterPro" id="IPR003414">
    <property type="entry name" value="PP_kinase"/>
</dbReference>
<dbReference type="SUPFAM" id="SSF143724">
    <property type="entry name" value="PHP14-like"/>
    <property type="match status" value="1"/>
</dbReference>
<dbReference type="Pfam" id="PF13089">
    <property type="entry name" value="PP_kinase_N"/>
    <property type="match status" value="1"/>
</dbReference>
<evidence type="ECO:0000313" key="14">
    <source>
        <dbReference type="EMBL" id="CAA9344635.1"/>
    </source>
</evidence>
<dbReference type="SUPFAM" id="SSF56024">
    <property type="entry name" value="Phospholipase D/nuclease"/>
    <property type="match status" value="2"/>
</dbReference>
<evidence type="ECO:0000256" key="8">
    <source>
        <dbReference type="HAMAP-Rule" id="MF_00347"/>
    </source>
</evidence>
<dbReference type="CDD" id="cd09168">
    <property type="entry name" value="PLDc_PaPPK1_C2_like"/>
    <property type="match status" value="1"/>
</dbReference>
<dbReference type="Gene3D" id="3.30.1840.10">
    <property type="entry name" value="Polyphosphate kinase middle domain"/>
    <property type="match status" value="1"/>
</dbReference>
<comment type="PTM">
    <text evidence="8 9">An intermediate of this reaction is the autophosphorylated ppk in which a phosphate is covalently linked to a histidine residue through a N-P bond.</text>
</comment>
<comment type="cofactor">
    <cofactor evidence="8">
        <name>Mg(2+)</name>
        <dbReference type="ChEBI" id="CHEBI:18420"/>
    </cofactor>
</comment>
<keyword evidence="3 8" id="KW-0479">Metal-binding</keyword>
<feature type="domain" description="Polyphosphate kinase N-terminal" evidence="11">
    <location>
        <begin position="11"/>
        <end position="116"/>
    </location>
</feature>
<dbReference type="NCBIfam" id="NF003921">
    <property type="entry name" value="PRK05443.2-2"/>
    <property type="match status" value="1"/>
</dbReference>
<feature type="domain" description="Polyphosphate kinase C-terminal" evidence="13">
    <location>
        <begin position="337"/>
        <end position="503"/>
    </location>
</feature>
<dbReference type="EMBL" id="CADCTX010000729">
    <property type="protein sequence ID" value="CAA9344635.1"/>
    <property type="molecule type" value="Genomic_DNA"/>
</dbReference>
<dbReference type="InterPro" id="IPR025198">
    <property type="entry name" value="PPK_N_dom"/>
</dbReference>
<dbReference type="GO" id="GO:0005524">
    <property type="term" value="F:ATP binding"/>
    <property type="evidence" value="ECO:0007669"/>
    <property type="project" value="UniProtKB-KW"/>
</dbReference>
<dbReference type="InterPro" id="IPR036832">
    <property type="entry name" value="PPK_N_dom_sf"/>
</dbReference>
<evidence type="ECO:0000259" key="11">
    <source>
        <dbReference type="Pfam" id="PF13089"/>
    </source>
</evidence>
<dbReference type="GO" id="GO:0008976">
    <property type="term" value="F:polyphosphate kinase activity"/>
    <property type="evidence" value="ECO:0007669"/>
    <property type="project" value="UniProtKB-UniRule"/>
</dbReference>
<evidence type="ECO:0000256" key="6">
    <source>
        <dbReference type="ARBA" id="ARBA00022840"/>
    </source>
</evidence>
<dbReference type="NCBIfam" id="TIGR03705">
    <property type="entry name" value="poly_P_kin"/>
    <property type="match status" value="1"/>
</dbReference>
<feature type="binding site" evidence="8">
    <location>
        <position position="382"/>
    </location>
    <ligand>
        <name>Mg(2+)</name>
        <dbReference type="ChEBI" id="CHEBI:18420"/>
    </ligand>
</feature>
<keyword evidence="5 8" id="KW-0418">Kinase</keyword>
<evidence type="ECO:0000256" key="2">
    <source>
        <dbReference type="ARBA" id="ARBA00022679"/>
    </source>
</evidence>
<keyword evidence="7 8" id="KW-0460">Magnesium</keyword>
<dbReference type="NCBIfam" id="NF003917">
    <property type="entry name" value="PRK05443.1-1"/>
    <property type="match status" value="1"/>
</dbReference>
<evidence type="ECO:0000256" key="1">
    <source>
        <dbReference type="ARBA" id="ARBA00022553"/>
    </source>
</evidence>
<evidence type="ECO:0000259" key="10">
    <source>
        <dbReference type="Pfam" id="PF02503"/>
    </source>
</evidence>
<dbReference type="SUPFAM" id="SSF140356">
    <property type="entry name" value="PPK N-terminal domain-like"/>
    <property type="match status" value="1"/>
</dbReference>
<dbReference type="CDD" id="cd09165">
    <property type="entry name" value="PLDc_PaPPK1_C1_like"/>
    <property type="match status" value="1"/>
</dbReference>
<evidence type="ECO:0000256" key="9">
    <source>
        <dbReference type="RuleBase" id="RU003800"/>
    </source>
</evidence>
<evidence type="ECO:0000259" key="12">
    <source>
        <dbReference type="Pfam" id="PF13090"/>
    </source>
</evidence>
<dbReference type="FunFam" id="3.30.870.10:FF:000001">
    <property type="entry name" value="Polyphosphate kinase"/>
    <property type="match status" value="1"/>
</dbReference>
<keyword evidence="1 8" id="KW-0597">Phosphoprotein</keyword>
<reference evidence="14" key="1">
    <citation type="submission" date="2020-02" db="EMBL/GenBank/DDBJ databases">
        <authorList>
            <person name="Meier V. D."/>
        </authorList>
    </citation>
    <scope>NUCLEOTIDE SEQUENCE</scope>
    <source>
        <strain evidence="14">AVDCRST_MAG40</strain>
    </source>
</reference>
<proteinExistence type="inferred from homology"/>
<keyword evidence="6 8" id="KW-0067">ATP-binding</keyword>
<feature type="domain" description="Polyphosphate kinase C-terminal" evidence="12">
    <location>
        <begin position="510"/>
        <end position="674"/>
    </location>
</feature>
<dbReference type="InterPro" id="IPR036830">
    <property type="entry name" value="PP_kinase_middle_dom_sf"/>
</dbReference>
<protein>
    <recommendedName>
        <fullName evidence="8 9">Polyphosphate kinase</fullName>
        <ecNumber evidence="8 9">2.7.4.1</ecNumber>
    </recommendedName>
    <alternativeName>
        <fullName evidence="8">ATP-polyphosphate phosphotransferase</fullName>
    </alternativeName>
    <alternativeName>
        <fullName evidence="8">Polyphosphoric acid kinase</fullName>
    </alternativeName>
</protein>
<dbReference type="Pfam" id="PF02503">
    <property type="entry name" value="PP_kinase"/>
    <property type="match status" value="1"/>
</dbReference>
<dbReference type="Gene3D" id="3.30.870.10">
    <property type="entry name" value="Endonuclease Chain A"/>
    <property type="match status" value="2"/>
</dbReference>
<dbReference type="AlphaFoldDB" id="A0A6J4M2Q4"/>
<keyword evidence="4 8" id="KW-0547">Nucleotide-binding</keyword>
<sequence length="704" mass="79126">MIDAVAESPLFLNRELSWLEFNSRVLHEAFDERLPLLERVKFLAIFSTNLDEFYMVRVAGLRRQVAAGVTAGQADGLTPQEQLDAIERRVAELRARAQRCLNERLLPALAEQGVRLVSMADLQPSEWLAVDDFFESQLFPVLTPLAVDPGHPFPYVSNLSLSLAVEVRDPDRGTEHFARVKVPKSLPRWVPFGRPNHFVPLEQVIGANLGALFPGMDVVGWWAFRVTRNSDLDITHQDVEDLLEMIEEQVFKRRFGEVVRLEVQEGMPAAMRELLLDEIREQEEEPSLPLTDRDVQEGGTFLELGDLHTLAALDLPELKDAPFTPLVPERLRDPARSMFEVIRDGDLLVHHPFESFPATVERFLSEAARDDNVLAIKMTLYRTSGDTAIVRALTEAAQRGKQVAVLVELQARFDETNNITWARTLEGFGVHVAYGLGGLKTHTKTTLVVRREADGIRRYVHVGTGNYNSKTARLYTDVGLFTCTPSMGADLSDLFNLLTGFSRQRYYRKLLVAPANMRSRFIELVDREAANAREGRAARIVAKMNALVDPEIIEALYRASQAGARIDLIVRGVCCLRPGVPGVSEGIRVTSIIGRFLEHSRIWYFANGGSGEYYVGSADWMPRNFDRRVEAVAPVEDPLLHVRLRALLDTCLADNRQAWELRPDGTYAQRQPGDDPVRSTHVALLRDPWGLVVSRDTPKSSPKV</sequence>
<gene>
    <name evidence="8" type="primary">ppk</name>
    <name evidence="14" type="ORF">AVDCRST_MAG40-2573</name>
</gene>
<dbReference type="GO" id="GO:0046872">
    <property type="term" value="F:metal ion binding"/>
    <property type="evidence" value="ECO:0007669"/>
    <property type="project" value="UniProtKB-KW"/>
</dbReference>
<keyword evidence="2 8" id="KW-0808">Transferase</keyword>
<evidence type="ECO:0000256" key="4">
    <source>
        <dbReference type="ARBA" id="ARBA00022741"/>
    </source>
</evidence>
<evidence type="ECO:0000259" key="13">
    <source>
        <dbReference type="Pfam" id="PF17941"/>
    </source>
</evidence>
<feature type="active site" description="Phosphohistidine intermediate" evidence="8">
    <location>
        <position position="442"/>
    </location>
</feature>
<accession>A0A6J4M2Q4</accession>
<feature type="binding site" evidence="8">
    <location>
        <position position="599"/>
    </location>
    <ligand>
        <name>ATP</name>
        <dbReference type="ChEBI" id="CHEBI:30616"/>
    </ligand>
</feature>
<dbReference type="PANTHER" id="PTHR30218">
    <property type="entry name" value="POLYPHOSPHATE KINASE"/>
    <property type="match status" value="1"/>
</dbReference>
<name>A0A6J4M2Q4_9BACT</name>
<dbReference type="Pfam" id="PF17941">
    <property type="entry name" value="PP_kinase_C_1"/>
    <property type="match status" value="1"/>
</dbReference>
<dbReference type="PANTHER" id="PTHR30218:SF0">
    <property type="entry name" value="POLYPHOSPHATE KINASE"/>
    <property type="match status" value="1"/>
</dbReference>
<dbReference type="GO" id="GO:0009358">
    <property type="term" value="C:polyphosphate kinase complex"/>
    <property type="evidence" value="ECO:0007669"/>
    <property type="project" value="InterPro"/>
</dbReference>
<comment type="similarity">
    <text evidence="8 9">Belongs to the polyphosphate kinase 1 (PPK1) family.</text>
</comment>
<comment type="function">
    <text evidence="8 9">Catalyzes the reversible transfer of the terminal phosphate of ATP to form a long-chain polyphosphate (polyP).</text>
</comment>
<feature type="binding site" evidence="8">
    <location>
        <position position="571"/>
    </location>
    <ligand>
        <name>ATP</name>
        <dbReference type="ChEBI" id="CHEBI:30616"/>
    </ligand>
</feature>
<dbReference type="EC" id="2.7.4.1" evidence="8 9"/>
<dbReference type="InterPro" id="IPR025200">
    <property type="entry name" value="PPK_C_dom2"/>
</dbReference>
<dbReference type="InterPro" id="IPR041108">
    <property type="entry name" value="PP_kinase_C_1"/>
</dbReference>
<evidence type="ECO:0000256" key="3">
    <source>
        <dbReference type="ARBA" id="ARBA00022723"/>
    </source>
</evidence>
<organism evidence="14">
    <name type="scientific">uncultured Gemmatimonadaceae bacterium</name>
    <dbReference type="NCBI Taxonomy" id="246130"/>
    <lineage>
        <taxon>Bacteria</taxon>
        <taxon>Pseudomonadati</taxon>
        <taxon>Gemmatimonadota</taxon>
        <taxon>Gemmatimonadia</taxon>
        <taxon>Gemmatimonadales</taxon>
        <taxon>Gemmatimonadaceae</taxon>
        <taxon>environmental samples</taxon>
    </lineage>
</organism>
<feature type="binding site" evidence="8">
    <location>
        <position position="475"/>
    </location>
    <ligand>
        <name>ATP</name>
        <dbReference type="ChEBI" id="CHEBI:30616"/>
    </ligand>
</feature>
<evidence type="ECO:0000256" key="5">
    <source>
        <dbReference type="ARBA" id="ARBA00022777"/>
    </source>
</evidence>
<feature type="binding site" evidence="8">
    <location>
        <position position="49"/>
    </location>
    <ligand>
        <name>ATP</name>
        <dbReference type="ChEBI" id="CHEBI:30616"/>
    </ligand>
</feature>
<dbReference type="HAMAP" id="MF_00347">
    <property type="entry name" value="Polyphosphate_kinase"/>
    <property type="match status" value="1"/>
</dbReference>
<dbReference type="GO" id="GO:0006799">
    <property type="term" value="P:polyphosphate biosynthetic process"/>
    <property type="evidence" value="ECO:0007669"/>
    <property type="project" value="UniProtKB-UniRule"/>
</dbReference>
<feature type="domain" description="Polyphosphate kinase middle" evidence="10">
    <location>
        <begin position="130"/>
        <end position="284"/>
    </location>
</feature>